<comment type="caution">
    <text evidence="1">The sequence shown here is derived from an EMBL/GenBank/DDBJ whole genome shotgun (WGS) entry which is preliminary data.</text>
</comment>
<sequence length="204" mass="21593">MLFLWIESAYLPSATSSVSFIRKFSLTSVPASQVTPALIGLPEVQLAHSQTHAQADPALIVPLPDSIPGGSDKENVYDAAVANANGNLDAFGDPNTSPGTVTTFFNQAAAATPTSIDGEPIVEVEEGGEYMPEGWEWDSATPTLGIRVPLMMFSTVRLSCRGGGEEWNSGKRCDNHAACTCWPNNPVPAASDEISLTWEVPGLS</sequence>
<keyword evidence="2" id="KW-1185">Reference proteome</keyword>
<dbReference type="EMBL" id="JAWWNJ010000149">
    <property type="protein sequence ID" value="KAK6981625.1"/>
    <property type="molecule type" value="Genomic_DNA"/>
</dbReference>
<dbReference type="Proteomes" id="UP001362999">
    <property type="component" value="Unassembled WGS sequence"/>
</dbReference>
<name>A0AAV9ZH09_9AGAR</name>
<protein>
    <submittedName>
        <fullName evidence="1">Uncharacterized protein</fullName>
    </submittedName>
</protein>
<proteinExistence type="predicted"/>
<evidence type="ECO:0000313" key="2">
    <source>
        <dbReference type="Proteomes" id="UP001362999"/>
    </source>
</evidence>
<organism evidence="1 2">
    <name type="scientific">Favolaschia claudopus</name>
    <dbReference type="NCBI Taxonomy" id="2862362"/>
    <lineage>
        <taxon>Eukaryota</taxon>
        <taxon>Fungi</taxon>
        <taxon>Dikarya</taxon>
        <taxon>Basidiomycota</taxon>
        <taxon>Agaricomycotina</taxon>
        <taxon>Agaricomycetes</taxon>
        <taxon>Agaricomycetidae</taxon>
        <taxon>Agaricales</taxon>
        <taxon>Marasmiineae</taxon>
        <taxon>Mycenaceae</taxon>
        <taxon>Favolaschia</taxon>
    </lineage>
</organism>
<accession>A0AAV9ZH09</accession>
<gene>
    <name evidence="1" type="ORF">R3P38DRAFT_3234057</name>
</gene>
<reference evidence="1 2" key="1">
    <citation type="journal article" date="2024" name="J Genomics">
        <title>Draft genome sequencing and assembly of Favolaschia claudopus CIRM-BRFM 2984 isolated from oak limbs.</title>
        <authorList>
            <person name="Navarro D."/>
            <person name="Drula E."/>
            <person name="Chaduli D."/>
            <person name="Cazenave R."/>
            <person name="Ahrendt S."/>
            <person name="Wang J."/>
            <person name="Lipzen A."/>
            <person name="Daum C."/>
            <person name="Barry K."/>
            <person name="Grigoriev I.V."/>
            <person name="Favel A."/>
            <person name="Rosso M.N."/>
            <person name="Martin F."/>
        </authorList>
    </citation>
    <scope>NUCLEOTIDE SEQUENCE [LARGE SCALE GENOMIC DNA]</scope>
    <source>
        <strain evidence="1 2">CIRM-BRFM 2984</strain>
    </source>
</reference>
<evidence type="ECO:0000313" key="1">
    <source>
        <dbReference type="EMBL" id="KAK6981625.1"/>
    </source>
</evidence>
<dbReference type="AlphaFoldDB" id="A0AAV9ZH09"/>